<name>A0ABS1UVT7_9ACTN</name>
<dbReference type="InterPro" id="IPR012347">
    <property type="entry name" value="Ferritin-like"/>
</dbReference>
<dbReference type="InterPro" id="IPR047114">
    <property type="entry name" value="YciF"/>
</dbReference>
<dbReference type="Pfam" id="PF05974">
    <property type="entry name" value="DUF892"/>
    <property type="match status" value="1"/>
</dbReference>
<dbReference type="PANTHER" id="PTHR30565">
    <property type="entry name" value="PROTEIN YCIF"/>
    <property type="match status" value="1"/>
</dbReference>
<organism evidence="1 2">
    <name type="scientific">Micromonospora fiedleri</name>
    <dbReference type="NCBI Taxonomy" id="1157498"/>
    <lineage>
        <taxon>Bacteria</taxon>
        <taxon>Bacillati</taxon>
        <taxon>Actinomycetota</taxon>
        <taxon>Actinomycetes</taxon>
        <taxon>Micromonosporales</taxon>
        <taxon>Micromonosporaceae</taxon>
        <taxon>Micromonospora</taxon>
    </lineage>
</organism>
<gene>
    <name evidence="1" type="ORF">JMF97_30290</name>
</gene>
<dbReference type="InterPro" id="IPR010287">
    <property type="entry name" value="DUF892_YciF-like"/>
</dbReference>
<dbReference type="Proteomes" id="UP000661193">
    <property type="component" value="Unassembled WGS sequence"/>
</dbReference>
<dbReference type="SUPFAM" id="SSF47240">
    <property type="entry name" value="Ferritin-like"/>
    <property type="match status" value="1"/>
</dbReference>
<dbReference type="Gene3D" id="1.20.1260.10">
    <property type="match status" value="1"/>
</dbReference>
<comment type="caution">
    <text evidence="1">The sequence shown here is derived from an EMBL/GenBank/DDBJ whole genome shotgun (WGS) entry which is preliminary data.</text>
</comment>
<dbReference type="PANTHER" id="PTHR30565:SF9">
    <property type="entry name" value="PROTEIN YCIF"/>
    <property type="match status" value="1"/>
</dbReference>
<evidence type="ECO:0000313" key="1">
    <source>
        <dbReference type="EMBL" id="MBL6280453.1"/>
    </source>
</evidence>
<protein>
    <submittedName>
        <fullName evidence="1">DUF892 family protein</fullName>
    </submittedName>
</protein>
<dbReference type="InterPro" id="IPR009078">
    <property type="entry name" value="Ferritin-like_SF"/>
</dbReference>
<sequence>MALETSKDLFLYELAEVRDVERSGGLLLGMLVGKRVQNSDLEQVLHAHAQDSKRQLENIDRCLQALGVSPLDTRSATVEGIRGGFEEFLMAQPSPEVQDLFAIDTAMRFVQLAVASYKSLVNWAVLMGESRCTQSLLANLVEKEKSAGKLERIGHEMGERLLVAA</sequence>
<keyword evidence="2" id="KW-1185">Reference proteome</keyword>
<dbReference type="EMBL" id="JAETXL010000022">
    <property type="protein sequence ID" value="MBL6280453.1"/>
    <property type="molecule type" value="Genomic_DNA"/>
</dbReference>
<reference evidence="1 2" key="1">
    <citation type="submission" date="2021-01" db="EMBL/GenBank/DDBJ databases">
        <title>Genome sequencing of Micromonospora fiedleri MG-37.</title>
        <authorList>
            <person name="Moreland P.E.J."/>
            <person name="Stach J.E.M."/>
        </authorList>
    </citation>
    <scope>NUCLEOTIDE SEQUENCE [LARGE SCALE GENOMIC DNA]</scope>
    <source>
        <strain evidence="1 2">MG-37</strain>
    </source>
</reference>
<dbReference type="RefSeq" id="WP_203224639.1">
    <property type="nucleotide sequence ID" value="NZ_JAETXL010000022.1"/>
</dbReference>
<evidence type="ECO:0000313" key="2">
    <source>
        <dbReference type="Proteomes" id="UP000661193"/>
    </source>
</evidence>
<accession>A0ABS1UVT7</accession>
<proteinExistence type="predicted"/>